<dbReference type="Gene3D" id="3.10.400.20">
    <property type="match status" value="1"/>
</dbReference>
<dbReference type="InterPro" id="IPR016437">
    <property type="entry name" value="MCT-1/Tma20"/>
</dbReference>
<organism evidence="5 6">
    <name type="scientific">Ichthyophthirius multifiliis</name>
    <name type="common">White spot disease agent</name>
    <name type="synonym">Ich</name>
    <dbReference type="NCBI Taxonomy" id="5932"/>
    <lineage>
        <taxon>Eukaryota</taxon>
        <taxon>Sar</taxon>
        <taxon>Alveolata</taxon>
        <taxon>Ciliophora</taxon>
        <taxon>Intramacronucleata</taxon>
        <taxon>Oligohymenophorea</taxon>
        <taxon>Hymenostomatida</taxon>
        <taxon>Ophryoglenina</taxon>
        <taxon>Ichthyophthirius</taxon>
    </lineage>
</organism>
<evidence type="ECO:0000313" key="5">
    <source>
        <dbReference type="EMBL" id="EGR33661.1"/>
    </source>
</evidence>
<dbReference type="PANTHER" id="PTHR22798:SF0">
    <property type="entry name" value="MALIGNANT T-CELL-AMPLIFIED SEQUENCE 1"/>
    <property type="match status" value="1"/>
</dbReference>
<dbReference type="EMBL" id="GL983412">
    <property type="protein sequence ID" value="EGR33661.1"/>
    <property type="molecule type" value="Genomic_DNA"/>
</dbReference>
<accession>G0QMA4</accession>
<gene>
    <name evidence="5" type="ORF">IMG5_047070</name>
</gene>
<keyword evidence="6" id="KW-1185">Reference proteome</keyword>
<dbReference type="InParanoid" id="G0QMA4"/>
<proteinExistence type="predicted"/>
<dbReference type="eggNOG" id="KOG2523">
    <property type="taxonomic scope" value="Eukaryota"/>
</dbReference>
<dbReference type="Pfam" id="PF26292">
    <property type="entry name" value="PUA_elF2D"/>
    <property type="match status" value="1"/>
</dbReference>
<evidence type="ECO:0000259" key="4">
    <source>
        <dbReference type="Pfam" id="PF26292"/>
    </source>
</evidence>
<name>G0QMA4_ICHMU</name>
<dbReference type="GO" id="GO:0001731">
    <property type="term" value="P:formation of translation preinitiation complex"/>
    <property type="evidence" value="ECO:0007669"/>
    <property type="project" value="TreeGrafter"/>
</dbReference>
<sequence>MFKKIEDVSNINPLNKTAQKKLREKIIDAFPLLESVLDDFMPKKCTINSQKFYTQEHKYELFWVEKFPAFFKNDKEDELFPTVRLIHMYPDFLPRMQTDSGAIKFILNGSNVMSKGLQTQGAFIDESVQNRSIVAVYAQGKEHAMGVGKCTMNAQGIREAEIGEGIIMYHIIGDQLWLLQEPKKK</sequence>
<dbReference type="InterPro" id="IPR041366">
    <property type="entry name" value="Pre-PUA"/>
</dbReference>
<evidence type="ECO:0000313" key="6">
    <source>
        <dbReference type="Proteomes" id="UP000008983"/>
    </source>
</evidence>
<dbReference type="AlphaFoldDB" id="G0QMA4"/>
<evidence type="ECO:0008006" key="7">
    <source>
        <dbReference type="Google" id="ProtNLM"/>
    </source>
</evidence>
<dbReference type="PIRSF" id="PIRSF005067">
    <property type="entry name" value="Tma_RNA-bind_prd"/>
    <property type="match status" value="1"/>
</dbReference>
<evidence type="ECO:0000259" key="3">
    <source>
        <dbReference type="Pfam" id="PF17832"/>
    </source>
</evidence>
<dbReference type="CDD" id="cd11580">
    <property type="entry name" value="eIF2D_N_like"/>
    <property type="match status" value="1"/>
</dbReference>
<reference evidence="5 6" key="1">
    <citation type="submission" date="2011-07" db="EMBL/GenBank/DDBJ databases">
        <authorList>
            <person name="Coyne R."/>
            <person name="Brami D."/>
            <person name="Johnson J."/>
            <person name="Hostetler J."/>
            <person name="Hannick L."/>
            <person name="Clark T."/>
            <person name="Cassidy-Hanley D."/>
            <person name="Inman J."/>
        </authorList>
    </citation>
    <scope>NUCLEOTIDE SEQUENCE [LARGE SCALE GENOMIC DNA]</scope>
    <source>
        <strain evidence="5 6">G5</strain>
    </source>
</reference>
<feature type="domain" description="Eukaryotic translation initiation factor 2D-like PUA RNA-binding" evidence="4">
    <location>
        <begin position="93"/>
        <end position="175"/>
    </location>
</feature>
<dbReference type="OMA" id="GVENIHY"/>
<dbReference type="OrthoDB" id="10249667at2759"/>
<dbReference type="InterPro" id="IPR004521">
    <property type="entry name" value="Uncharacterised_CHP00451"/>
</dbReference>
<dbReference type="RefSeq" id="XP_004037647.1">
    <property type="nucleotide sequence ID" value="XM_004037599.1"/>
</dbReference>
<evidence type="ECO:0000256" key="2">
    <source>
        <dbReference type="PIRNR" id="PIRNR005067"/>
    </source>
</evidence>
<keyword evidence="1 2" id="KW-0963">Cytoplasm</keyword>
<comment type="subcellular location">
    <subcellularLocation>
        <location evidence="2">Cytoplasm</location>
    </subcellularLocation>
</comment>
<dbReference type="InterPro" id="IPR015947">
    <property type="entry name" value="PUA-like_sf"/>
</dbReference>
<dbReference type="CDD" id="cd21155">
    <property type="entry name" value="PUA_MCTS-1-like"/>
    <property type="match status" value="1"/>
</dbReference>
<dbReference type="NCBIfam" id="TIGR00451">
    <property type="entry name" value="unchar_dom_2"/>
    <property type="match status" value="1"/>
</dbReference>
<dbReference type="GO" id="GO:0005737">
    <property type="term" value="C:cytoplasm"/>
    <property type="evidence" value="ECO:0007669"/>
    <property type="project" value="UniProtKB-SubCell"/>
</dbReference>
<dbReference type="InterPro" id="IPR048248">
    <property type="entry name" value="PUA_eIF2d-like"/>
</dbReference>
<dbReference type="PANTHER" id="PTHR22798">
    <property type="entry name" value="MCT-1 PROTEIN"/>
    <property type="match status" value="1"/>
</dbReference>
<dbReference type="FunCoup" id="G0QMA4">
    <property type="interactions" value="241"/>
</dbReference>
<dbReference type="GeneID" id="14909846"/>
<protein>
    <recommendedName>
        <fullName evidence="7">PUA domain-containing protein</fullName>
    </recommendedName>
</protein>
<dbReference type="GO" id="GO:0003723">
    <property type="term" value="F:RNA binding"/>
    <property type="evidence" value="ECO:0007669"/>
    <property type="project" value="InterPro"/>
</dbReference>
<dbReference type="SUPFAM" id="SSF88697">
    <property type="entry name" value="PUA domain-like"/>
    <property type="match status" value="1"/>
</dbReference>
<dbReference type="Proteomes" id="UP000008983">
    <property type="component" value="Unassembled WGS sequence"/>
</dbReference>
<dbReference type="STRING" id="857967.G0QMA4"/>
<feature type="domain" description="Pre-PUA" evidence="3">
    <location>
        <begin position="2"/>
        <end position="90"/>
    </location>
</feature>
<dbReference type="PROSITE" id="PS50890">
    <property type="entry name" value="PUA"/>
    <property type="match status" value="1"/>
</dbReference>
<dbReference type="Pfam" id="PF17832">
    <property type="entry name" value="Pre-PUA"/>
    <property type="match status" value="1"/>
</dbReference>
<evidence type="ECO:0000256" key="1">
    <source>
        <dbReference type="ARBA" id="ARBA00022490"/>
    </source>
</evidence>